<accession>A0AC34F312</accession>
<organism evidence="1 2">
    <name type="scientific">Panagrolaimus sp. ES5</name>
    <dbReference type="NCBI Taxonomy" id="591445"/>
    <lineage>
        <taxon>Eukaryota</taxon>
        <taxon>Metazoa</taxon>
        <taxon>Ecdysozoa</taxon>
        <taxon>Nematoda</taxon>
        <taxon>Chromadorea</taxon>
        <taxon>Rhabditida</taxon>
        <taxon>Tylenchina</taxon>
        <taxon>Panagrolaimomorpha</taxon>
        <taxon>Panagrolaimoidea</taxon>
        <taxon>Panagrolaimidae</taxon>
        <taxon>Panagrolaimus</taxon>
    </lineage>
</organism>
<protein>
    <submittedName>
        <fullName evidence="2">ER membrane protein complex subunit 10</fullName>
    </submittedName>
</protein>
<name>A0AC34F312_9BILA</name>
<sequence length="221" mass="24420">MNSKIRVLILCFISLLSVTTAKDLNLDLEYSLDGSSFSKLGSLSLQQRHDGNYTGNVKFDSSISQSLFSQLRTKTDSSPHSLYYLKSGDLLSSNAACYMLKANLAHRIAITIDQENGVVESMTVFPDGLYDAEAIGEKCTVDSRESSPRLSGTVEITTVKELPAPETTAYLQRMEEEKRNRQHGAATDNRSFLAKYWMYIVPVVVFMVISSFMSGEDGGGQ</sequence>
<dbReference type="WBParaSite" id="ES5_v2.g11371.t1">
    <property type="protein sequence ID" value="ES5_v2.g11371.t1"/>
    <property type="gene ID" value="ES5_v2.g11371"/>
</dbReference>
<evidence type="ECO:0000313" key="1">
    <source>
        <dbReference type="Proteomes" id="UP000887579"/>
    </source>
</evidence>
<proteinExistence type="predicted"/>
<reference evidence="2" key="1">
    <citation type="submission" date="2022-11" db="UniProtKB">
        <authorList>
            <consortium name="WormBaseParasite"/>
        </authorList>
    </citation>
    <scope>IDENTIFICATION</scope>
</reference>
<dbReference type="Proteomes" id="UP000887579">
    <property type="component" value="Unplaced"/>
</dbReference>
<evidence type="ECO:0000313" key="2">
    <source>
        <dbReference type="WBParaSite" id="ES5_v2.g11371.t1"/>
    </source>
</evidence>